<protein>
    <recommendedName>
        <fullName evidence="2">BD-FAE-like domain-containing protein</fullName>
    </recommendedName>
</protein>
<dbReference type="InterPro" id="IPR029058">
    <property type="entry name" value="AB_hydrolase_fold"/>
</dbReference>
<evidence type="ECO:0000313" key="3">
    <source>
        <dbReference type="EMBL" id="GAA4744089.1"/>
    </source>
</evidence>
<dbReference type="Proteomes" id="UP001499882">
    <property type="component" value="Unassembled WGS sequence"/>
</dbReference>
<dbReference type="EMBL" id="BAABKN010000019">
    <property type="protein sequence ID" value="GAA4744089.1"/>
    <property type="molecule type" value="Genomic_DNA"/>
</dbReference>
<dbReference type="SUPFAM" id="SSF53474">
    <property type="entry name" value="alpha/beta-Hydrolases"/>
    <property type="match status" value="1"/>
</dbReference>
<dbReference type="InterPro" id="IPR050300">
    <property type="entry name" value="GDXG_lipolytic_enzyme"/>
</dbReference>
<evidence type="ECO:0000259" key="2">
    <source>
        <dbReference type="Pfam" id="PF20434"/>
    </source>
</evidence>
<evidence type="ECO:0000313" key="4">
    <source>
        <dbReference type="Proteomes" id="UP001499882"/>
    </source>
</evidence>
<dbReference type="InterPro" id="IPR049492">
    <property type="entry name" value="BD-FAE-like_dom"/>
</dbReference>
<keyword evidence="1" id="KW-0378">Hydrolase</keyword>
<name>A0ABP8Z1W5_9ACTN</name>
<proteinExistence type="predicted"/>
<dbReference type="PANTHER" id="PTHR48081:SF33">
    <property type="entry name" value="KYNURENINE FORMAMIDASE"/>
    <property type="match status" value="1"/>
</dbReference>
<dbReference type="PANTHER" id="PTHR48081">
    <property type="entry name" value="AB HYDROLASE SUPERFAMILY PROTEIN C4A8.06C"/>
    <property type="match status" value="1"/>
</dbReference>
<reference evidence="4" key="1">
    <citation type="journal article" date="2019" name="Int. J. Syst. Evol. Microbiol.">
        <title>The Global Catalogue of Microorganisms (GCM) 10K type strain sequencing project: providing services to taxonomists for standard genome sequencing and annotation.</title>
        <authorList>
            <consortium name="The Broad Institute Genomics Platform"/>
            <consortium name="The Broad Institute Genome Sequencing Center for Infectious Disease"/>
            <person name="Wu L."/>
            <person name="Ma J."/>
        </authorList>
    </citation>
    <scope>NUCLEOTIDE SEQUENCE [LARGE SCALE GENOMIC DNA]</scope>
    <source>
        <strain evidence="4">JCM 18532</strain>
    </source>
</reference>
<evidence type="ECO:0000256" key="1">
    <source>
        <dbReference type="ARBA" id="ARBA00022801"/>
    </source>
</evidence>
<accession>A0ABP8Z1W5</accession>
<organism evidence="3 4">
    <name type="scientific">Nocardioides endophyticus</name>
    <dbReference type="NCBI Taxonomy" id="1353775"/>
    <lineage>
        <taxon>Bacteria</taxon>
        <taxon>Bacillati</taxon>
        <taxon>Actinomycetota</taxon>
        <taxon>Actinomycetes</taxon>
        <taxon>Propionibacteriales</taxon>
        <taxon>Nocardioidaceae</taxon>
        <taxon>Nocardioides</taxon>
    </lineage>
</organism>
<dbReference type="Gene3D" id="3.40.50.1820">
    <property type="entry name" value="alpha/beta hydrolase"/>
    <property type="match status" value="1"/>
</dbReference>
<keyword evidence="4" id="KW-1185">Reference proteome</keyword>
<dbReference type="Pfam" id="PF20434">
    <property type="entry name" value="BD-FAE"/>
    <property type="match status" value="1"/>
</dbReference>
<gene>
    <name evidence="3" type="ORF">GCM10023350_31000</name>
</gene>
<comment type="caution">
    <text evidence="3">The sequence shown here is derived from an EMBL/GenBank/DDBJ whole genome shotgun (WGS) entry which is preliminary data.</text>
</comment>
<feature type="domain" description="BD-FAE-like" evidence="2">
    <location>
        <begin position="12"/>
        <end position="204"/>
    </location>
</feature>
<sequence length="250" mass="25787">MTIEYSPGLTEDVYLPGHQGRVPLVVLVPGGSWTTADPAGLAGLASDLAARGIAAAPTHIRAAEDGVVYPAPVEDVLCAVAAAAESIQSHGYLPGPVAVLGHSSGAQLAALSVLAVDDYSPSCDSPAVRPDALVGLSGPYDISQIPDVAVALLGSSPSDDPETWSDANPVERADLRPDVPVLLLHGEVDETVPVAFTNQFAKALKDARHPTTVQIVPTADHETIYQPDVAGDRIAEWLVSLPETTPDSGS</sequence>